<protein>
    <recommendedName>
        <fullName evidence="2">C_GCAxxG_C_C family protein</fullName>
    </recommendedName>
</protein>
<dbReference type="InterPro" id="IPR010181">
    <property type="entry name" value="CGCAxxGCC_motif"/>
</dbReference>
<dbReference type="Pfam" id="PF09719">
    <property type="entry name" value="C_GCAxxG_C_C"/>
    <property type="match status" value="1"/>
</dbReference>
<reference evidence="1" key="1">
    <citation type="journal article" date="2014" name="Front. Microbiol.">
        <title>High frequency of phylogenetically diverse reductive dehalogenase-homologous genes in deep subseafloor sedimentary metagenomes.</title>
        <authorList>
            <person name="Kawai M."/>
            <person name="Futagami T."/>
            <person name="Toyoda A."/>
            <person name="Takaki Y."/>
            <person name="Nishi S."/>
            <person name="Hori S."/>
            <person name="Arai W."/>
            <person name="Tsubouchi T."/>
            <person name="Morono Y."/>
            <person name="Uchiyama I."/>
            <person name="Ito T."/>
            <person name="Fujiyama A."/>
            <person name="Inagaki F."/>
            <person name="Takami H."/>
        </authorList>
    </citation>
    <scope>NUCLEOTIDE SEQUENCE</scope>
    <source>
        <strain evidence="1">Expedition CK06-06</strain>
    </source>
</reference>
<name>X1PC61_9ZZZZ</name>
<accession>X1PC61</accession>
<gene>
    <name evidence="1" type="ORF">S06H3_38075</name>
</gene>
<dbReference type="AlphaFoldDB" id="X1PC61"/>
<organism evidence="1">
    <name type="scientific">marine sediment metagenome</name>
    <dbReference type="NCBI Taxonomy" id="412755"/>
    <lineage>
        <taxon>unclassified sequences</taxon>
        <taxon>metagenomes</taxon>
        <taxon>ecological metagenomes</taxon>
    </lineage>
</organism>
<proteinExistence type="predicted"/>
<evidence type="ECO:0008006" key="2">
    <source>
        <dbReference type="Google" id="ProtNLM"/>
    </source>
</evidence>
<feature type="non-terminal residue" evidence="1">
    <location>
        <position position="1"/>
    </location>
</feature>
<evidence type="ECO:0000313" key="1">
    <source>
        <dbReference type="EMBL" id="GAI28479.1"/>
    </source>
</evidence>
<dbReference type="EMBL" id="BARV01023179">
    <property type="protein sequence ID" value="GAI28479.1"/>
    <property type="molecule type" value="Genomic_DNA"/>
</dbReference>
<comment type="caution">
    <text evidence="1">The sequence shown here is derived from an EMBL/GenBank/DDBJ whole genome shotgun (WGS) entry which is preliminary data.</text>
</comment>
<sequence length="187" mass="20861">VKAKVREEYRGLSRQELLDKAYELGFNFEKNNYCCSQSTVAAIHELLDIDDVVVKVATSLSGGTAEQFSGTCGALSGGLIALGYFFGRPVEKLSYQERIQDNVDALFATFPAPQLLADKFWQRYGTILCPHIHRQLFGRTWWLLDPDELDKFEKAGGHSAPDKCCHVTGTGARWVMEILLDKGAVEL</sequence>